<dbReference type="GO" id="GO:0016020">
    <property type="term" value="C:membrane"/>
    <property type="evidence" value="ECO:0007669"/>
    <property type="project" value="UniProtKB-SubCell"/>
</dbReference>
<keyword evidence="5 6" id="KW-0472">Membrane</keyword>
<dbReference type="GO" id="GO:0046873">
    <property type="term" value="F:metal ion transmembrane transporter activity"/>
    <property type="evidence" value="ECO:0007669"/>
    <property type="project" value="InterPro"/>
</dbReference>
<dbReference type="Proteomes" id="UP000565262">
    <property type="component" value="Unassembled WGS sequence"/>
</dbReference>
<gene>
    <name evidence="7" type="ORF">H4O21_20225</name>
</gene>
<keyword evidence="4 6" id="KW-1133">Transmembrane helix</keyword>
<evidence type="ECO:0000256" key="6">
    <source>
        <dbReference type="RuleBase" id="RU365102"/>
    </source>
</evidence>
<protein>
    <recommendedName>
        <fullName evidence="6">GDT1 family protein</fullName>
    </recommendedName>
</protein>
<evidence type="ECO:0000256" key="5">
    <source>
        <dbReference type="ARBA" id="ARBA00023136"/>
    </source>
</evidence>
<feature type="transmembrane region" description="Helical" evidence="6">
    <location>
        <begin position="166"/>
        <end position="184"/>
    </location>
</feature>
<keyword evidence="8" id="KW-1185">Reference proteome</keyword>
<accession>A0A839IW79</accession>
<dbReference type="InterPro" id="IPR001727">
    <property type="entry name" value="GDT1-like"/>
</dbReference>
<sequence>METFLFSTFSVALAEVGDKTQLLAFLLISKFRRPWPVIWGILVATLANHAAAAWFGAVAADWLQGEWLNQVVALSFIAVGLWILIPDEIDDEDDSRYEKYGAFLATCILFFIAEIGDKTQVATVILGAQFDSLFWVVLGTTVGMMLANVPVVVIGQLAVEKLPLKWIRIVASSAFIILGLWVLIRDPSLFQL</sequence>
<reference evidence="7 8" key="1">
    <citation type="submission" date="2020-08" db="EMBL/GenBank/DDBJ databases">
        <title>Oceanospirillum sp. nov. isolated from marine sediment.</title>
        <authorList>
            <person name="Ji X."/>
        </authorList>
    </citation>
    <scope>NUCLEOTIDE SEQUENCE [LARGE SCALE GENOMIC DNA]</scope>
    <source>
        <strain evidence="7 8">D5</strain>
    </source>
</reference>
<evidence type="ECO:0000256" key="2">
    <source>
        <dbReference type="ARBA" id="ARBA00009190"/>
    </source>
</evidence>
<dbReference type="EMBL" id="JACJFM010000039">
    <property type="protein sequence ID" value="MBB1488940.1"/>
    <property type="molecule type" value="Genomic_DNA"/>
</dbReference>
<dbReference type="Pfam" id="PF01169">
    <property type="entry name" value="GDT1"/>
    <property type="match status" value="2"/>
</dbReference>
<evidence type="ECO:0000313" key="7">
    <source>
        <dbReference type="EMBL" id="MBB1488940.1"/>
    </source>
</evidence>
<evidence type="ECO:0000256" key="4">
    <source>
        <dbReference type="ARBA" id="ARBA00022989"/>
    </source>
</evidence>
<dbReference type="PANTHER" id="PTHR12608">
    <property type="entry name" value="TRANSMEMBRANE PROTEIN HTP-1 RELATED"/>
    <property type="match status" value="1"/>
</dbReference>
<name>A0A839IW79_9GAMM</name>
<comment type="similarity">
    <text evidence="2 6">Belongs to the GDT1 family.</text>
</comment>
<proteinExistence type="inferred from homology"/>
<dbReference type="RefSeq" id="WP_182810712.1">
    <property type="nucleotide sequence ID" value="NZ_JACJFM010000039.1"/>
</dbReference>
<evidence type="ECO:0000256" key="1">
    <source>
        <dbReference type="ARBA" id="ARBA00004141"/>
    </source>
</evidence>
<organism evidence="7 8">
    <name type="scientific">Oceanospirillum sediminis</name>
    <dbReference type="NCBI Taxonomy" id="2760088"/>
    <lineage>
        <taxon>Bacteria</taxon>
        <taxon>Pseudomonadati</taxon>
        <taxon>Pseudomonadota</taxon>
        <taxon>Gammaproteobacteria</taxon>
        <taxon>Oceanospirillales</taxon>
        <taxon>Oceanospirillaceae</taxon>
        <taxon>Oceanospirillum</taxon>
    </lineage>
</organism>
<evidence type="ECO:0000313" key="8">
    <source>
        <dbReference type="Proteomes" id="UP000565262"/>
    </source>
</evidence>
<dbReference type="PANTHER" id="PTHR12608:SF1">
    <property type="entry name" value="TRANSMEMBRANE PROTEIN 165"/>
    <property type="match status" value="1"/>
</dbReference>
<comment type="subcellular location">
    <subcellularLocation>
        <location evidence="1 6">Membrane</location>
        <topology evidence="1 6">Multi-pass membrane protein</topology>
    </subcellularLocation>
</comment>
<keyword evidence="3 6" id="KW-0812">Transmembrane</keyword>
<feature type="transmembrane region" description="Helical" evidence="6">
    <location>
        <begin position="133"/>
        <end position="154"/>
    </location>
</feature>
<feature type="transmembrane region" description="Helical" evidence="6">
    <location>
        <begin position="37"/>
        <end position="55"/>
    </location>
</feature>
<dbReference type="AlphaFoldDB" id="A0A839IW79"/>
<evidence type="ECO:0000256" key="3">
    <source>
        <dbReference type="ARBA" id="ARBA00022692"/>
    </source>
</evidence>
<feature type="transmembrane region" description="Helical" evidence="6">
    <location>
        <begin position="97"/>
        <end position="113"/>
    </location>
</feature>
<feature type="transmembrane region" description="Helical" evidence="6">
    <location>
        <begin position="67"/>
        <end position="85"/>
    </location>
</feature>
<comment type="caution">
    <text evidence="7">The sequence shown here is derived from an EMBL/GenBank/DDBJ whole genome shotgun (WGS) entry which is preliminary data.</text>
</comment>